<accession>A0ACD4RBB7</accession>
<keyword evidence="2" id="KW-1185">Reference proteome</keyword>
<dbReference type="EMBL" id="CP126116">
    <property type="protein sequence ID" value="WHZ57761.1"/>
    <property type="molecule type" value="Genomic_DNA"/>
</dbReference>
<evidence type="ECO:0000313" key="2">
    <source>
        <dbReference type="Proteomes" id="UP001226091"/>
    </source>
</evidence>
<protein>
    <submittedName>
        <fullName evidence="1">Phosphotransferase</fullName>
    </submittedName>
</protein>
<sequence length="301" mass="33746">MGNPWSPEQTVSESLAEKLITKDFPELHPVHAKLLGKGFDNTVFQVNGCYVFRFPRRQIAVDLLQTEERLLPMLPDMGIAIPVPIFSGSPGFDYKWPYLGYSFLPGQPPAELTEKQRASMAIPLAKFLKTLHAIPVDKALMAGVKYDCLGRLDMNKRIPMLNKTAEKLYSLRPESDTIKQLHKYAEMLVPIGEASEKCLVHGDLHLRNILVNEKGSLTGIIDWGDTHIGDSAIDLSAAYSLLPLEARSSFFEEYGQISEEASELARFKAVYTLAVLLIYGIDLEDWQLTRIIDKALKHAMS</sequence>
<organism evidence="1 2">
    <name type="scientific">Metabacillus hrfriensis</name>
    <dbReference type="NCBI Taxonomy" id="3048891"/>
    <lineage>
        <taxon>Bacteria</taxon>
        <taxon>Bacillati</taxon>
        <taxon>Bacillota</taxon>
        <taxon>Bacilli</taxon>
        <taxon>Bacillales</taxon>
        <taxon>Bacillaceae</taxon>
        <taxon>Metabacillus</taxon>
    </lineage>
</organism>
<name>A0ACD4RBB7_9BACI</name>
<proteinExistence type="predicted"/>
<dbReference type="Proteomes" id="UP001226091">
    <property type="component" value="Chromosome"/>
</dbReference>
<gene>
    <name evidence="1" type="ORF">QLQ22_24510</name>
</gene>
<evidence type="ECO:0000313" key="1">
    <source>
        <dbReference type="EMBL" id="WHZ57761.1"/>
    </source>
</evidence>
<reference evidence="2" key="1">
    <citation type="journal article" date="2025" name="Aquaculture">
        <title>Assessment of the bioflocculant production and safety properties of Metabacillus hrfriensis sp. nov. based on phenotypic and whole-genome sequencing analysis.</title>
        <authorList>
            <person name="Zhang R."/>
            <person name="Zhao Z."/>
            <person name="Luo L."/>
            <person name="Wang S."/>
            <person name="Guo K."/>
            <person name="Xu W."/>
        </authorList>
    </citation>
    <scope>NUCLEOTIDE SEQUENCE [LARGE SCALE GENOMIC DNA]</scope>
    <source>
        <strain evidence="2">CT-WN-B3</strain>
    </source>
</reference>